<dbReference type="Proteomes" id="UP000273898">
    <property type="component" value="Unassembled WGS sequence"/>
</dbReference>
<protein>
    <recommendedName>
        <fullName evidence="5">CRP-like cAMP-binding protein</fullName>
    </recommendedName>
</protein>
<proteinExistence type="predicted"/>
<evidence type="ECO:0000313" key="4">
    <source>
        <dbReference type="Proteomes" id="UP000297429"/>
    </source>
</evidence>
<dbReference type="EMBL" id="SOPX01000005">
    <property type="protein sequence ID" value="TFB28677.1"/>
    <property type="molecule type" value="Genomic_DNA"/>
</dbReference>
<sequence length="189" mass="22095">MKIKSIKEIKLFLNFFLPIINNTNRHALRYVFRHSIFEEIPSGNKISVDTFFGYSDSFILVLQGFVSGYILECPMPRRDVWLGVSGSVYFNESVVNEAKGFNLEALEDSWVLIIPRKELEKGCDDYPILNRLFSHLLFPNAIRDLNSITLLSKLDGSANKLRYFKTIYPKVWKQVPERIYRTYLIQPDF</sequence>
<comment type="caution">
    <text evidence="1">The sequence shown here is derived from an EMBL/GenBank/DDBJ whole genome shotgun (WGS) entry which is preliminary data.</text>
</comment>
<evidence type="ECO:0008006" key="5">
    <source>
        <dbReference type="Google" id="ProtNLM"/>
    </source>
</evidence>
<dbReference type="SUPFAM" id="SSF51206">
    <property type="entry name" value="cAMP-binding domain-like"/>
    <property type="match status" value="1"/>
</dbReference>
<dbReference type="AlphaFoldDB" id="A0A497XTY4"/>
<dbReference type="InterPro" id="IPR018490">
    <property type="entry name" value="cNMP-bd_dom_sf"/>
</dbReference>
<organism evidence="1 3">
    <name type="scientific">Pedobacter alluvionis</name>
    <dbReference type="NCBI Taxonomy" id="475253"/>
    <lineage>
        <taxon>Bacteria</taxon>
        <taxon>Pseudomonadati</taxon>
        <taxon>Bacteroidota</taxon>
        <taxon>Sphingobacteriia</taxon>
        <taxon>Sphingobacteriales</taxon>
        <taxon>Sphingobacteriaceae</taxon>
        <taxon>Pedobacter</taxon>
    </lineage>
</organism>
<accession>A0A497XTY4</accession>
<dbReference type="EMBL" id="RCCK01000015">
    <property type="protein sequence ID" value="RLJ71891.1"/>
    <property type="molecule type" value="Genomic_DNA"/>
</dbReference>
<dbReference type="Proteomes" id="UP000297429">
    <property type="component" value="Unassembled WGS sequence"/>
</dbReference>
<evidence type="ECO:0000313" key="2">
    <source>
        <dbReference type="EMBL" id="TFB28677.1"/>
    </source>
</evidence>
<keyword evidence="4" id="KW-1185">Reference proteome</keyword>
<name>A0A497XTY4_9SPHI</name>
<dbReference type="OrthoDB" id="759265at2"/>
<reference evidence="1 3" key="1">
    <citation type="submission" date="2018-10" db="EMBL/GenBank/DDBJ databases">
        <title>Genomic Encyclopedia of Archaeal and Bacterial Type Strains, Phase II (KMG-II): from individual species to whole genera.</title>
        <authorList>
            <person name="Goeker M."/>
        </authorList>
    </citation>
    <scope>NUCLEOTIDE SEQUENCE [LARGE SCALE GENOMIC DNA]</scope>
    <source>
        <strain evidence="1 3">DSM 19624</strain>
    </source>
</reference>
<evidence type="ECO:0000313" key="1">
    <source>
        <dbReference type="EMBL" id="RLJ71891.1"/>
    </source>
</evidence>
<dbReference type="InterPro" id="IPR014710">
    <property type="entry name" value="RmlC-like_jellyroll"/>
</dbReference>
<gene>
    <name evidence="1" type="ORF">BCL90_4712</name>
    <name evidence="2" type="ORF">E3V97_21370</name>
</gene>
<dbReference type="Gene3D" id="2.60.120.10">
    <property type="entry name" value="Jelly Rolls"/>
    <property type="match status" value="1"/>
</dbReference>
<dbReference type="RefSeq" id="WP_121287486.1">
    <property type="nucleotide sequence ID" value="NZ_RCCK01000015.1"/>
</dbReference>
<reference evidence="2 4" key="2">
    <citation type="submission" date="2019-03" db="EMBL/GenBank/DDBJ databases">
        <authorList>
            <person name="He R.-H."/>
        </authorList>
    </citation>
    <scope>NUCLEOTIDE SEQUENCE [LARGE SCALE GENOMIC DNA]</scope>
    <source>
        <strain evidence="2 4">DSM 19624</strain>
    </source>
</reference>
<evidence type="ECO:0000313" key="3">
    <source>
        <dbReference type="Proteomes" id="UP000273898"/>
    </source>
</evidence>